<dbReference type="PANTHER" id="PTHR34814">
    <property type="entry name" value="NITROSOGUANIDINE RESISTANCE PROTEIN SNG1"/>
    <property type="match status" value="1"/>
</dbReference>
<comment type="caution">
    <text evidence="3">The sequence shown here is derived from an EMBL/GenBank/DDBJ whole genome shotgun (WGS) entry which is preliminary data.</text>
</comment>
<dbReference type="GO" id="GO:0016020">
    <property type="term" value="C:membrane"/>
    <property type="evidence" value="ECO:0007669"/>
    <property type="project" value="TreeGrafter"/>
</dbReference>
<reference evidence="3 4" key="1">
    <citation type="submission" date="2019-06" db="EMBL/GenBank/DDBJ databases">
        <title>Wine fermentation using esterase from Monascus purpureus.</title>
        <authorList>
            <person name="Geng C."/>
            <person name="Zhang Y."/>
        </authorList>
    </citation>
    <scope>NUCLEOTIDE SEQUENCE [LARGE SCALE GENOMIC DNA]</scope>
    <source>
        <strain evidence="3">HQ1</strain>
    </source>
</reference>
<dbReference type="Pfam" id="PF12051">
    <property type="entry name" value="DUF3533"/>
    <property type="match status" value="1"/>
</dbReference>
<dbReference type="InterPro" id="IPR053001">
    <property type="entry name" value="MNNG_permease-like"/>
</dbReference>
<feature type="transmembrane region" description="Helical" evidence="1">
    <location>
        <begin position="290"/>
        <end position="307"/>
    </location>
</feature>
<gene>
    <name evidence="3" type="ORF">MPDQ_005760</name>
</gene>
<accession>A0A507QKH5</accession>
<feature type="transmembrane region" description="Helical" evidence="1">
    <location>
        <begin position="319"/>
        <end position="339"/>
    </location>
</feature>
<name>A0A507QKH5_MONPU</name>
<feature type="transmembrane region" description="Helical" evidence="1">
    <location>
        <begin position="258"/>
        <end position="278"/>
    </location>
</feature>
<feature type="domain" description="DUF3533" evidence="2">
    <location>
        <begin position="25"/>
        <end position="387"/>
    </location>
</feature>
<feature type="transmembrane region" description="Helical" evidence="1">
    <location>
        <begin position="376"/>
        <end position="395"/>
    </location>
</feature>
<dbReference type="AlphaFoldDB" id="A0A507QKH5"/>
<feature type="transmembrane region" description="Helical" evidence="1">
    <location>
        <begin position="20"/>
        <end position="39"/>
    </location>
</feature>
<keyword evidence="1" id="KW-0812">Transmembrane</keyword>
<dbReference type="STRING" id="5098.A0A507QKH5"/>
<dbReference type="InterPro" id="IPR022703">
    <property type="entry name" value="DUF3533"/>
</dbReference>
<evidence type="ECO:0000259" key="2">
    <source>
        <dbReference type="Pfam" id="PF12051"/>
    </source>
</evidence>
<evidence type="ECO:0000313" key="3">
    <source>
        <dbReference type="EMBL" id="TQB67447.1"/>
    </source>
</evidence>
<evidence type="ECO:0000313" key="4">
    <source>
        <dbReference type="Proteomes" id="UP000319663"/>
    </source>
</evidence>
<proteinExistence type="predicted"/>
<sequence length="442" mass="49120">MKSSRPGIWAQIPKPFFKAIIPPFVLLQVIFLANLSYLYGTQYRSAHRYDSFHVLYVDYDGGVVGQSLLGAYNILKGNDFPTLIEHPVSDYPTPHDVRQAVCKGHFWAAAYTSPNASSRLEAALSDEKTALSYNNSDAMGYVWNGARYSAFSMGAIYSSLQSLIQVTRVVYNELNGTSAAGWIDSSKPAIVRALLNPISATEINIKPTTQGARVLYNTVSMVMPILPQFFYMMALNGISTGFQLFTKLKPQTIGQMRIGISLLYTFIAALCMSGYIWAFQEDWNLSGAQFVLTWVTNWLLMHINFLIMEVATAFIPLPFLPFFVLTWIILNVSSTIAPFELSPGFYRWGYSLPAHEAYQVLVQIWTGGCDNQLYRALPILFSWWVASLAAAIFAVHHRCASAVKEERAAGVSNSTREEASTHDTLCVSSSNALDEPKAPATE</sequence>
<dbReference type="EMBL" id="VIFY01000421">
    <property type="protein sequence ID" value="TQB67447.1"/>
    <property type="molecule type" value="Genomic_DNA"/>
</dbReference>
<evidence type="ECO:0000256" key="1">
    <source>
        <dbReference type="SAM" id="Phobius"/>
    </source>
</evidence>
<protein>
    <recommendedName>
        <fullName evidence="2">DUF3533 domain-containing protein</fullName>
    </recommendedName>
</protein>
<organism evidence="3 4">
    <name type="scientific">Monascus purpureus</name>
    <name type="common">Red mold</name>
    <name type="synonym">Monascus anka</name>
    <dbReference type="NCBI Taxonomy" id="5098"/>
    <lineage>
        <taxon>Eukaryota</taxon>
        <taxon>Fungi</taxon>
        <taxon>Dikarya</taxon>
        <taxon>Ascomycota</taxon>
        <taxon>Pezizomycotina</taxon>
        <taxon>Eurotiomycetes</taxon>
        <taxon>Eurotiomycetidae</taxon>
        <taxon>Eurotiales</taxon>
        <taxon>Aspergillaceae</taxon>
        <taxon>Monascus</taxon>
    </lineage>
</organism>
<keyword evidence="1" id="KW-0472">Membrane</keyword>
<keyword evidence="1" id="KW-1133">Transmembrane helix</keyword>
<dbReference type="PANTHER" id="PTHR34814:SF2">
    <property type="entry name" value="DUF3533 DOMAIN-CONTAINING PROTEIN"/>
    <property type="match status" value="1"/>
</dbReference>
<dbReference type="Proteomes" id="UP000319663">
    <property type="component" value="Unassembled WGS sequence"/>
</dbReference>
<keyword evidence="4" id="KW-1185">Reference proteome</keyword>